<evidence type="ECO:0000313" key="3">
    <source>
        <dbReference type="EMBL" id="MBB3152973.1"/>
    </source>
</evidence>
<accession>A0A7W5C8A3</accession>
<dbReference type="PANTHER" id="PTHR12049">
    <property type="entry name" value="PROTEIN ARGININE METHYLTRANSFERASE NDUFAF7, MITOCHONDRIAL"/>
    <property type="match status" value="1"/>
</dbReference>
<keyword evidence="2 3" id="KW-0808">Transferase</keyword>
<dbReference type="Proteomes" id="UP000518605">
    <property type="component" value="Unassembled WGS sequence"/>
</dbReference>
<keyword evidence="4" id="KW-1185">Reference proteome</keyword>
<proteinExistence type="predicted"/>
<protein>
    <submittedName>
        <fullName evidence="3">SAM-dependent MidA family methyltransferase</fullName>
    </submittedName>
</protein>
<dbReference type="Pfam" id="PF02636">
    <property type="entry name" value="Methyltransf_28"/>
    <property type="match status" value="1"/>
</dbReference>
<dbReference type="AlphaFoldDB" id="A0A7W5C8A3"/>
<comment type="caution">
    <text evidence="3">The sequence shown here is derived from an EMBL/GenBank/DDBJ whole genome shotgun (WGS) entry which is preliminary data.</text>
</comment>
<reference evidence="3 4" key="1">
    <citation type="submission" date="2020-08" db="EMBL/GenBank/DDBJ databases">
        <title>Genomic Encyclopedia of Type Strains, Phase III (KMG-III): the genomes of soil and plant-associated and newly described type strains.</title>
        <authorList>
            <person name="Whitman W."/>
        </authorList>
    </citation>
    <scope>NUCLEOTIDE SEQUENCE [LARGE SCALE GENOMIC DNA]</scope>
    <source>
        <strain evidence="3 4">CECT 8234</strain>
    </source>
</reference>
<evidence type="ECO:0000256" key="1">
    <source>
        <dbReference type="ARBA" id="ARBA00022603"/>
    </source>
</evidence>
<dbReference type="Gene3D" id="3.40.50.12710">
    <property type="match status" value="1"/>
</dbReference>
<name>A0A7W5C8A3_9BACL</name>
<dbReference type="SUPFAM" id="SSF53335">
    <property type="entry name" value="S-adenosyl-L-methionine-dependent methyltransferases"/>
    <property type="match status" value="1"/>
</dbReference>
<evidence type="ECO:0000313" key="4">
    <source>
        <dbReference type="Proteomes" id="UP000518605"/>
    </source>
</evidence>
<dbReference type="InterPro" id="IPR038375">
    <property type="entry name" value="NDUFAF7_sf"/>
</dbReference>
<dbReference type="InterPro" id="IPR029063">
    <property type="entry name" value="SAM-dependent_MTases_sf"/>
</dbReference>
<evidence type="ECO:0000256" key="2">
    <source>
        <dbReference type="ARBA" id="ARBA00022679"/>
    </source>
</evidence>
<keyword evidence="1 3" id="KW-0489">Methyltransferase</keyword>
<sequence length="382" mass="43117">MREKELSAVIEASIAASSQFGTYVDSQGCLLRVPCISFLDYMRACLYDPEFGYYRSGQARVGKQGDFYTSSGIGTILAEVLVSYAHAYSKTLNEPINLIEWGAGTGRLSVQMAAAYRKDSMETGNFRPILIENHPTHREAARLAFAEMNLTDLDPIIGASDDAWEASWLREPALVVANELLDAFPVRRVARMNGRLIELGVAGDAESGFFEVQMPIQDHRIINWLVRDGIVLKEGQRTEIHADAAEFLTKLSHVLARSRLIIIDYGHEAAEYTAEHRMDGTLLCYWRHTVGDNPYIRAGEQDITSHVPFSFIRNEAEENGWKTKGYMTQKQFLLENGVLELLQNHHNPDPFSEEARKNRAIRQLLLSDQMSESFKVMILDKP</sequence>
<dbReference type="RefSeq" id="WP_183563681.1">
    <property type="nucleotide sequence ID" value="NZ_CBCSLB010000028.1"/>
</dbReference>
<dbReference type="InterPro" id="IPR003788">
    <property type="entry name" value="NDUFAF7"/>
</dbReference>
<organism evidence="3 4">
    <name type="scientific">Paenibacillus endophyticus</name>
    <dbReference type="NCBI Taxonomy" id="1294268"/>
    <lineage>
        <taxon>Bacteria</taxon>
        <taxon>Bacillati</taxon>
        <taxon>Bacillota</taxon>
        <taxon>Bacilli</taxon>
        <taxon>Bacillales</taxon>
        <taxon>Paenibacillaceae</taxon>
        <taxon>Paenibacillus</taxon>
    </lineage>
</organism>
<gene>
    <name evidence="3" type="ORF">FHS16_003032</name>
</gene>
<dbReference type="GO" id="GO:0035243">
    <property type="term" value="F:protein-arginine omega-N symmetric methyltransferase activity"/>
    <property type="evidence" value="ECO:0007669"/>
    <property type="project" value="TreeGrafter"/>
</dbReference>
<dbReference type="GO" id="GO:0032259">
    <property type="term" value="P:methylation"/>
    <property type="evidence" value="ECO:0007669"/>
    <property type="project" value="UniProtKB-KW"/>
</dbReference>
<dbReference type="EMBL" id="JACHXW010000008">
    <property type="protein sequence ID" value="MBB3152973.1"/>
    <property type="molecule type" value="Genomic_DNA"/>
</dbReference>
<dbReference type="PANTHER" id="PTHR12049:SF7">
    <property type="entry name" value="PROTEIN ARGININE METHYLTRANSFERASE NDUFAF7, MITOCHONDRIAL"/>
    <property type="match status" value="1"/>
</dbReference>